<feature type="compositionally biased region" description="Low complexity" evidence="1">
    <location>
        <begin position="493"/>
        <end position="510"/>
    </location>
</feature>
<dbReference type="Gene3D" id="2.130.10.130">
    <property type="entry name" value="Integrin alpha, N-terminal"/>
    <property type="match status" value="2"/>
</dbReference>
<evidence type="ECO:0000256" key="2">
    <source>
        <dbReference type="SAM" id="Phobius"/>
    </source>
</evidence>
<keyword evidence="2" id="KW-0472">Membrane</keyword>
<sequence length="510" mass="51669">MSGRARHTPVHGRRPGRGSGRSPGRAPGQSFGRRPGPIRTRTALVLTLTTALLAPALLTACGPFGTTASGRSGGPAAHARHPSGPAPRPVPRGSGSEAPYDFNGDGHPDLVVDDLLAPGGRAAHDDDPGIGIVYGSARGLVPGSRRLLTPSRNAAPTKGVVPAAFEAGPACDLDGDGFTDLVVTADPPYDGVGRPPVPVQLLFGSPRGLAAGRAVPLRIPERARDGNEWPDQPTCGDFDGDGATDLAVTASGPRISYLRGPFSRRGAPKAAAVLDVPGTALAPLAEPLDANRDGTDDLLVRAADPGRATTARLALGGPQGPARAGTAFPSGHAVAFGRFRRGSGTDAVVATGPRLLPRYGLTGDAPPLPVRGRSLHAGDITADGYTDLIVGDPSGPNDAADPGAPPRANDSATPATSPTYLPGSPTGLTTKSPRLLPHPHAPGSGPPHTTVLALTDYDGDHHADLVLLTRRRTATEDLITVHPGTPTGPSPTPATAFSTTAFSTTASSDG</sequence>
<gene>
    <name evidence="3" type="ORF">SRIM_020155</name>
</gene>
<feature type="region of interest" description="Disordered" evidence="1">
    <location>
        <begin position="1"/>
        <end position="38"/>
    </location>
</feature>
<keyword evidence="2" id="KW-0812">Transmembrane</keyword>
<reference evidence="3" key="1">
    <citation type="submission" date="2012-12" db="EMBL/GenBank/DDBJ databases">
        <authorList>
            <person name="Pethick F.E."/>
            <person name="MacFadyen A.C."/>
            <person name="Tang Z."/>
            <person name="Sangal V."/>
            <person name="Tze-Tze L."/>
            <person name="Chu J."/>
            <person name="Guo M."/>
            <person name="Kirby R."/>
            <person name="Hoskisson P.A."/>
            <person name="Herron P.R."/>
            <person name="Hunter I.S."/>
        </authorList>
    </citation>
    <scope>NUCLEOTIDE SEQUENCE</scope>
    <source>
        <strain evidence="3">ATCC 10970</strain>
    </source>
</reference>
<feature type="region of interest" description="Disordered" evidence="1">
    <location>
        <begin position="386"/>
        <end position="452"/>
    </location>
</feature>
<feature type="region of interest" description="Disordered" evidence="1">
    <location>
        <begin position="481"/>
        <end position="510"/>
    </location>
</feature>
<dbReference type="PANTHER" id="PTHR46580">
    <property type="entry name" value="SENSOR KINASE-RELATED"/>
    <property type="match status" value="1"/>
</dbReference>
<reference evidence="3" key="2">
    <citation type="submission" date="2020-01" db="EMBL/GenBank/DDBJ databases">
        <authorList>
            <person name="Algora L."/>
            <person name="Schniete J.K."/>
            <person name="MacFadyen A."/>
            <person name="Hoskisson P.A."/>
            <person name="Hunter I.S."/>
            <person name="Herron P.R."/>
        </authorList>
    </citation>
    <scope>NUCLEOTIDE SEQUENCE</scope>
    <source>
        <strain evidence="3">ATCC 10970</strain>
    </source>
</reference>
<feature type="compositionally biased region" description="Low complexity" evidence="1">
    <location>
        <begin position="391"/>
        <end position="410"/>
    </location>
</feature>
<dbReference type="GeneID" id="80025435"/>
<evidence type="ECO:0000256" key="1">
    <source>
        <dbReference type="SAM" id="MobiDB-lite"/>
    </source>
</evidence>
<evidence type="ECO:0000313" key="3">
    <source>
        <dbReference type="EMBL" id="QST82157.1"/>
    </source>
</evidence>
<dbReference type="RefSeq" id="WP_139679697.1">
    <property type="nucleotide sequence ID" value="NZ_CP048261.1"/>
</dbReference>
<proteinExistence type="predicted"/>
<feature type="region of interest" description="Disordered" evidence="1">
    <location>
        <begin position="69"/>
        <end position="109"/>
    </location>
</feature>
<dbReference type="SUPFAM" id="SSF69318">
    <property type="entry name" value="Integrin alpha N-terminal domain"/>
    <property type="match status" value="1"/>
</dbReference>
<accession>A0A8A1UPW6</accession>
<keyword evidence="2" id="KW-1133">Transmembrane helix</keyword>
<dbReference type="PANTHER" id="PTHR46580:SF2">
    <property type="entry name" value="MAM DOMAIN-CONTAINING PROTEIN"/>
    <property type="match status" value="1"/>
</dbReference>
<dbReference type="AlphaFoldDB" id="A0A8A1UPW6"/>
<feature type="compositionally biased region" description="Basic residues" evidence="1">
    <location>
        <begin position="1"/>
        <end position="16"/>
    </location>
</feature>
<dbReference type="Proteomes" id="UP000011074">
    <property type="component" value="Chromosome"/>
</dbReference>
<name>A0A8A1UPW6_STRR1</name>
<reference evidence="3" key="3">
    <citation type="journal article" date="2021" name="bioRxiv">
        <title>Bilateral symmetry of linear streptomycete chromosomes.</title>
        <authorList>
            <person name="Algora-Gallardo L."/>
            <person name="Schniete J.K."/>
            <person name="Mark D.R."/>
            <person name="Hunter I.S."/>
            <person name="Herron P.R."/>
        </authorList>
    </citation>
    <scope>NUCLEOTIDE SEQUENCE</scope>
    <source>
        <strain evidence="3">ATCC 10970</strain>
    </source>
</reference>
<dbReference type="EMBL" id="CP048261">
    <property type="protein sequence ID" value="QST82157.1"/>
    <property type="molecule type" value="Genomic_DNA"/>
</dbReference>
<organism evidence="3 4">
    <name type="scientific">Streptomyces rimosus subsp. rimosus (strain ATCC 10970 / DSM 40260 / JCM 4667 / NRRL 2234)</name>
    <dbReference type="NCBI Taxonomy" id="1265868"/>
    <lineage>
        <taxon>Bacteria</taxon>
        <taxon>Bacillati</taxon>
        <taxon>Actinomycetota</taxon>
        <taxon>Actinomycetes</taxon>
        <taxon>Kitasatosporales</taxon>
        <taxon>Streptomycetaceae</taxon>
        <taxon>Streptomyces</taxon>
    </lineage>
</organism>
<dbReference type="InterPro" id="IPR028994">
    <property type="entry name" value="Integrin_alpha_N"/>
</dbReference>
<feature type="transmembrane region" description="Helical" evidence="2">
    <location>
        <begin position="43"/>
        <end position="65"/>
    </location>
</feature>
<protein>
    <submittedName>
        <fullName evidence="3">VCBS repeat-containing protein</fullName>
    </submittedName>
</protein>
<evidence type="ECO:0000313" key="4">
    <source>
        <dbReference type="Proteomes" id="UP000011074"/>
    </source>
</evidence>